<dbReference type="SUPFAM" id="SSF56634">
    <property type="entry name" value="Heme-dependent catalase-like"/>
    <property type="match status" value="1"/>
</dbReference>
<comment type="cofactor">
    <cofactor evidence="7">
        <name>heme</name>
        <dbReference type="ChEBI" id="CHEBI:30413"/>
    </cofactor>
</comment>
<sequence>MIDPQQAQPPGPERPARAGAGEAGGVPGRRIAALAGIGAIALAGAAAFAWTAGWIGPERLTSQRFLDTMEAGGPGHPGFRRAHPKGVCVSGRFFGTAAGRALSRAGAFAGPPVAVTGRLSIGGGDPLGDDAAARVRSLALQLGGRGETQWRMAMNSFPFLAVATPREFHRQVVANAPDPATGKPDPAAVAAFLAAHPRAQAFQAWAKSAPWSDSWANTQYNSVNAFYFIDADGQRRAVRWSMRPQAPFAALDAGARAAAGPDFLVTDLERRLASGPLRWDMVATLAGPGDAVDDPSRPWPEDREEVVVGVLELDAATPQATGACRDINFDPLVLPAGVAPSGDPILSARSSVYARSFNRRQREIALGDADQATHPEPRP</sequence>
<dbReference type="Proteomes" id="UP000316584">
    <property type="component" value="Chromosome"/>
</dbReference>
<dbReference type="Pfam" id="PF00199">
    <property type="entry name" value="Catalase"/>
    <property type="match status" value="1"/>
</dbReference>
<evidence type="ECO:0000256" key="1">
    <source>
        <dbReference type="ARBA" id="ARBA00005329"/>
    </source>
</evidence>
<evidence type="ECO:0000256" key="8">
    <source>
        <dbReference type="PIRSR" id="PIRSR000296-1"/>
    </source>
</evidence>
<evidence type="ECO:0000256" key="2">
    <source>
        <dbReference type="ARBA" id="ARBA00022559"/>
    </source>
</evidence>
<evidence type="ECO:0000256" key="4">
    <source>
        <dbReference type="ARBA" id="ARBA00022723"/>
    </source>
</evidence>
<evidence type="ECO:0000256" key="6">
    <source>
        <dbReference type="ARBA" id="ARBA00023004"/>
    </source>
</evidence>
<keyword evidence="5 7" id="KW-0560">Oxidoreductase</keyword>
<reference evidence="13 14" key="1">
    <citation type="submission" date="2019-07" db="EMBL/GenBank/DDBJ databases">
        <title>Full genome sequence of Luteimonas sp. Gr-4.</title>
        <authorList>
            <person name="Im W.-T."/>
        </authorList>
    </citation>
    <scope>NUCLEOTIDE SEQUENCE [LARGE SCALE GENOMIC DNA]</scope>
    <source>
        <strain evidence="13 14">Gr-4</strain>
    </source>
</reference>
<keyword evidence="2 7" id="KW-0575">Peroxidase</keyword>
<keyword evidence="11" id="KW-0812">Transmembrane</keyword>
<feature type="binding site" description="axial binding residue" evidence="9">
    <location>
        <position position="353"/>
    </location>
    <ligand>
        <name>heme</name>
        <dbReference type="ChEBI" id="CHEBI:30413"/>
    </ligand>
    <ligandPart>
        <name>Fe</name>
        <dbReference type="ChEBI" id="CHEBI:18248"/>
    </ligandPart>
</feature>
<keyword evidence="4 7" id="KW-0479">Metal-binding</keyword>
<gene>
    <name evidence="13" type="ORF">FPZ22_12280</name>
</gene>
<dbReference type="AlphaFoldDB" id="A0A518N6M7"/>
<dbReference type="InterPro" id="IPR011614">
    <property type="entry name" value="Catalase_core"/>
</dbReference>
<dbReference type="PIRSF" id="PIRSF000296">
    <property type="entry name" value="SrpA"/>
    <property type="match status" value="1"/>
</dbReference>
<feature type="region of interest" description="Disordered" evidence="10">
    <location>
        <begin position="1"/>
        <end position="23"/>
    </location>
</feature>
<evidence type="ECO:0000256" key="9">
    <source>
        <dbReference type="PIRSR" id="PIRSR000296-2"/>
    </source>
</evidence>
<dbReference type="EMBL" id="CP042218">
    <property type="protein sequence ID" value="QDW67558.1"/>
    <property type="molecule type" value="Genomic_DNA"/>
</dbReference>
<evidence type="ECO:0000256" key="10">
    <source>
        <dbReference type="SAM" id="MobiDB-lite"/>
    </source>
</evidence>
<proteinExistence type="inferred from homology"/>
<evidence type="ECO:0000313" key="13">
    <source>
        <dbReference type="EMBL" id="QDW67558.1"/>
    </source>
</evidence>
<evidence type="ECO:0000256" key="7">
    <source>
        <dbReference type="PIRNR" id="PIRNR000296"/>
    </source>
</evidence>
<dbReference type="GO" id="GO:0042542">
    <property type="term" value="P:response to hydrogen peroxide"/>
    <property type="evidence" value="ECO:0007669"/>
    <property type="project" value="TreeGrafter"/>
</dbReference>
<feature type="transmembrane region" description="Helical" evidence="11">
    <location>
        <begin position="31"/>
        <end position="55"/>
    </location>
</feature>
<dbReference type="Gene3D" id="1.20.1280.120">
    <property type="match status" value="1"/>
</dbReference>
<dbReference type="KEGG" id="lug:FPZ22_12280"/>
<evidence type="ECO:0000256" key="11">
    <source>
        <dbReference type="SAM" id="Phobius"/>
    </source>
</evidence>
<dbReference type="GO" id="GO:0004096">
    <property type="term" value="F:catalase activity"/>
    <property type="evidence" value="ECO:0007669"/>
    <property type="project" value="InterPro"/>
</dbReference>
<protein>
    <recommendedName>
        <fullName evidence="7">Catalase-related peroxidase</fullName>
        <ecNumber evidence="7">1.11.1.-</ecNumber>
    </recommendedName>
</protein>
<dbReference type="InterPro" id="IPR024168">
    <property type="entry name" value="Catalase_SrpA-type_pred"/>
</dbReference>
<dbReference type="Gene3D" id="2.40.180.10">
    <property type="entry name" value="Catalase core domain"/>
    <property type="match status" value="1"/>
</dbReference>
<comment type="similarity">
    <text evidence="1 7">Belongs to the catalase family.</text>
</comment>
<keyword evidence="11" id="KW-1133">Transmembrane helix</keyword>
<evidence type="ECO:0000259" key="12">
    <source>
        <dbReference type="SMART" id="SM01060"/>
    </source>
</evidence>
<feature type="domain" description="Catalase core" evidence="12">
    <location>
        <begin position="40"/>
        <end position="378"/>
    </location>
</feature>
<name>A0A518N6M7_9GAMM</name>
<organism evidence="13 14">
    <name type="scientific">Luteimonas granuli</name>
    <dbReference type="NCBI Taxonomy" id="1176533"/>
    <lineage>
        <taxon>Bacteria</taxon>
        <taxon>Pseudomonadati</taxon>
        <taxon>Pseudomonadota</taxon>
        <taxon>Gammaproteobacteria</taxon>
        <taxon>Lysobacterales</taxon>
        <taxon>Lysobacteraceae</taxon>
        <taxon>Luteimonas</taxon>
    </lineage>
</organism>
<dbReference type="InterPro" id="IPR020835">
    <property type="entry name" value="Catalase_sf"/>
</dbReference>
<feature type="active site" evidence="8">
    <location>
        <position position="83"/>
    </location>
</feature>
<evidence type="ECO:0000256" key="3">
    <source>
        <dbReference type="ARBA" id="ARBA00022617"/>
    </source>
</evidence>
<dbReference type="PROSITE" id="PS51402">
    <property type="entry name" value="CATALASE_3"/>
    <property type="match status" value="1"/>
</dbReference>
<dbReference type="OrthoDB" id="255727at2"/>
<dbReference type="PANTHER" id="PTHR11465:SF9">
    <property type="entry name" value="CATALASE"/>
    <property type="match status" value="1"/>
</dbReference>
<dbReference type="PANTHER" id="PTHR11465">
    <property type="entry name" value="CATALASE"/>
    <property type="match status" value="1"/>
</dbReference>
<comment type="function">
    <text evidence="7">Has an organic peroxide-dependent peroxidase activity.</text>
</comment>
<dbReference type="GO" id="GO:0005737">
    <property type="term" value="C:cytoplasm"/>
    <property type="evidence" value="ECO:0007669"/>
    <property type="project" value="TreeGrafter"/>
</dbReference>
<evidence type="ECO:0000313" key="14">
    <source>
        <dbReference type="Proteomes" id="UP000316584"/>
    </source>
</evidence>
<dbReference type="GO" id="GO:0020037">
    <property type="term" value="F:heme binding"/>
    <property type="evidence" value="ECO:0007669"/>
    <property type="project" value="InterPro"/>
</dbReference>
<keyword evidence="11" id="KW-0472">Membrane</keyword>
<dbReference type="CDD" id="cd08153">
    <property type="entry name" value="srpA_like"/>
    <property type="match status" value="1"/>
</dbReference>
<dbReference type="EC" id="1.11.1.-" evidence="7"/>
<dbReference type="InterPro" id="IPR018028">
    <property type="entry name" value="Catalase"/>
</dbReference>
<evidence type="ECO:0000256" key="5">
    <source>
        <dbReference type="ARBA" id="ARBA00023002"/>
    </source>
</evidence>
<accession>A0A518N6M7</accession>
<dbReference type="SMART" id="SM01060">
    <property type="entry name" value="Catalase"/>
    <property type="match status" value="1"/>
</dbReference>
<keyword evidence="14" id="KW-1185">Reference proteome</keyword>
<keyword evidence="6 7" id="KW-0408">Iron</keyword>
<dbReference type="GO" id="GO:0042744">
    <property type="term" value="P:hydrogen peroxide catabolic process"/>
    <property type="evidence" value="ECO:0007669"/>
    <property type="project" value="TreeGrafter"/>
</dbReference>
<keyword evidence="3 7" id="KW-0349">Heme</keyword>
<dbReference type="GO" id="GO:0046872">
    <property type="term" value="F:metal ion binding"/>
    <property type="evidence" value="ECO:0007669"/>
    <property type="project" value="UniProtKB-KW"/>
</dbReference>